<keyword evidence="3" id="KW-1185">Reference proteome</keyword>
<keyword evidence="1" id="KW-1133">Transmembrane helix</keyword>
<feature type="transmembrane region" description="Helical" evidence="1">
    <location>
        <begin position="81"/>
        <end position="102"/>
    </location>
</feature>
<reference evidence="2 3" key="1">
    <citation type="submission" date="2019-07" db="EMBL/GenBank/DDBJ databases">
        <title>Genome sequencing of lignin-degrading bacterial isolates.</title>
        <authorList>
            <person name="Gladden J."/>
        </authorList>
    </citation>
    <scope>NUCLEOTIDE SEQUENCE [LARGE SCALE GENOMIC DNA]</scope>
    <source>
        <strain evidence="2 3">J19</strain>
    </source>
</reference>
<feature type="transmembrane region" description="Helical" evidence="1">
    <location>
        <begin position="12"/>
        <end position="31"/>
    </location>
</feature>
<protein>
    <submittedName>
        <fullName evidence="2">Putative membrane protein</fullName>
    </submittedName>
</protein>
<dbReference type="Pfam" id="PF10027">
    <property type="entry name" value="DUF2269"/>
    <property type="match status" value="1"/>
</dbReference>
<dbReference type="OrthoDB" id="9786302at2"/>
<dbReference type="AlphaFoldDB" id="A0A562D7U5"/>
<proteinExistence type="predicted"/>
<dbReference type="RefSeq" id="WP_026010230.1">
    <property type="nucleotide sequence ID" value="NZ_VLJS01000083.1"/>
</dbReference>
<name>A0A562D7U5_9GAMM</name>
<evidence type="ECO:0000256" key="1">
    <source>
        <dbReference type="SAM" id="Phobius"/>
    </source>
</evidence>
<feature type="transmembrane region" description="Helical" evidence="1">
    <location>
        <begin position="43"/>
        <end position="61"/>
    </location>
</feature>
<accession>A0A562D7U5</accession>
<keyword evidence="1" id="KW-0812">Transmembrane</keyword>
<keyword evidence="1" id="KW-0472">Membrane</keyword>
<organism evidence="2 3">
    <name type="scientific">Pseudoxanthomonas taiwanensis J19</name>
    <dbReference type="NCBI Taxonomy" id="935569"/>
    <lineage>
        <taxon>Bacteria</taxon>
        <taxon>Pseudomonadati</taxon>
        <taxon>Pseudomonadota</taxon>
        <taxon>Gammaproteobacteria</taxon>
        <taxon>Lysobacterales</taxon>
        <taxon>Lysobacteraceae</taxon>
        <taxon>Pseudoxanthomonas</taxon>
    </lineage>
</organism>
<evidence type="ECO:0000313" key="2">
    <source>
        <dbReference type="EMBL" id="TWH05678.1"/>
    </source>
</evidence>
<evidence type="ECO:0000313" key="3">
    <source>
        <dbReference type="Proteomes" id="UP000321583"/>
    </source>
</evidence>
<dbReference type="InterPro" id="IPR018729">
    <property type="entry name" value="DUF2269_transmembrane"/>
</dbReference>
<gene>
    <name evidence="2" type="ORF">L613_005200000240</name>
</gene>
<sequence>MDLVTVKYLHVLSSTFLFGTGVGTAFYLLFISRTRDPAVIAPVARLVVVADWLFTATTIVVQPLTGLYLARGLHIPLSTPWLYWSIVLYVVAAACWLPVVWLQMRLRDIAVAAAAQGRELPLQYARVLGAWTALGFPALVSFLAIFYMMVARRVPFG</sequence>
<comment type="caution">
    <text evidence="2">The sequence shown here is derived from an EMBL/GenBank/DDBJ whole genome shotgun (WGS) entry which is preliminary data.</text>
</comment>
<dbReference type="EMBL" id="VLJS01000083">
    <property type="protein sequence ID" value="TWH05678.1"/>
    <property type="molecule type" value="Genomic_DNA"/>
</dbReference>
<feature type="transmembrane region" description="Helical" evidence="1">
    <location>
        <begin position="128"/>
        <end position="150"/>
    </location>
</feature>
<dbReference type="Proteomes" id="UP000321583">
    <property type="component" value="Unassembled WGS sequence"/>
</dbReference>